<gene>
    <name evidence="2" type="ORF">F2Q68_00032928</name>
</gene>
<proteinExistence type="predicted"/>
<protein>
    <submittedName>
        <fullName evidence="2">Uncharacterized protein</fullName>
    </submittedName>
</protein>
<comment type="caution">
    <text evidence="2">The sequence shown here is derived from an EMBL/GenBank/DDBJ whole genome shotgun (WGS) entry which is preliminary data.</text>
</comment>
<evidence type="ECO:0000256" key="1">
    <source>
        <dbReference type="SAM" id="MobiDB-lite"/>
    </source>
</evidence>
<feature type="region of interest" description="Disordered" evidence="1">
    <location>
        <begin position="49"/>
        <end position="69"/>
    </location>
</feature>
<dbReference type="EMBL" id="QGKW02002005">
    <property type="protein sequence ID" value="KAF2540049.1"/>
    <property type="molecule type" value="Genomic_DNA"/>
</dbReference>
<evidence type="ECO:0000313" key="2">
    <source>
        <dbReference type="EMBL" id="KAF2540049.1"/>
    </source>
</evidence>
<evidence type="ECO:0000313" key="3">
    <source>
        <dbReference type="Proteomes" id="UP000712281"/>
    </source>
</evidence>
<accession>A0A8S9G462</accession>
<reference evidence="2" key="1">
    <citation type="submission" date="2019-12" db="EMBL/GenBank/DDBJ databases">
        <title>Genome sequencing and annotation of Brassica cretica.</title>
        <authorList>
            <person name="Studholme D.J."/>
            <person name="Sarris P.F."/>
        </authorList>
    </citation>
    <scope>NUCLEOTIDE SEQUENCE</scope>
    <source>
        <strain evidence="2">PFS-001/15</strain>
        <tissue evidence="2">Leaf</tissue>
    </source>
</reference>
<dbReference type="AlphaFoldDB" id="A0A8S9G462"/>
<dbReference type="Proteomes" id="UP000712281">
    <property type="component" value="Unassembled WGS sequence"/>
</dbReference>
<sequence length="122" mass="13703">MDSTKPFTQTANFVDLLNSQQDIVHPKPFHYASFSSQVPGFREEAISQATTNDDHPTKRPVGVKAAKGAGGKRNVVDQLGFSEYQRMWSIKEQDLADKERLKMGLLQSLIDKNEPDLSLKKL</sequence>
<name>A0A8S9G462_BRACR</name>
<organism evidence="2 3">
    <name type="scientific">Brassica cretica</name>
    <name type="common">Mustard</name>
    <dbReference type="NCBI Taxonomy" id="69181"/>
    <lineage>
        <taxon>Eukaryota</taxon>
        <taxon>Viridiplantae</taxon>
        <taxon>Streptophyta</taxon>
        <taxon>Embryophyta</taxon>
        <taxon>Tracheophyta</taxon>
        <taxon>Spermatophyta</taxon>
        <taxon>Magnoliopsida</taxon>
        <taxon>eudicotyledons</taxon>
        <taxon>Gunneridae</taxon>
        <taxon>Pentapetalae</taxon>
        <taxon>rosids</taxon>
        <taxon>malvids</taxon>
        <taxon>Brassicales</taxon>
        <taxon>Brassicaceae</taxon>
        <taxon>Brassiceae</taxon>
        <taxon>Brassica</taxon>
    </lineage>
</organism>